<dbReference type="GO" id="GO:0016787">
    <property type="term" value="F:hydrolase activity"/>
    <property type="evidence" value="ECO:0007669"/>
    <property type="project" value="UniProtKB-KW"/>
</dbReference>
<evidence type="ECO:0000313" key="3">
    <source>
        <dbReference type="Proteomes" id="UP001157167"/>
    </source>
</evidence>
<evidence type="ECO:0000259" key="1">
    <source>
        <dbReference type="Pfam" id="PF00857"/>
    </source>
</evidence>
<dbReference type="InterPro" id="IPR050993">
    <property type="entry name" value="Isochorismatase_domain"/>
</dbReference>
<feature type="domain" description="Isochorismatase-like" evidence="1">
    <location>
        <begin position="10"/>
        <end position="156"/>
    </location>
</feature>
<keyword evidence="3" id="KW-1185">Reference proteome</keyword>
<dbReference type="InterPro" id="IPR036380">
    <property type="entry name" value="Isochorismatase-like_sf"/>
</dbReference>
<protein>
    <submittedName>
        <fullName evidence="2">Hydrolase</fullName>
    </submittedName>
</protein>
<accession>A0ABQ6F7R8</accession>
<name>A0ABQ6F7R8_9RHOO</name>
<dbReference type="InterPro" id="IPR000868">
    <property type="entry name" value="Isochorismatase-like_dom"/>
</dbReference>
<dbReference type="RefSeq" id="WP_284186526.1">
    <property type="nucleotide sequence ID" value="NZ_BSPX01000003.1"/>
</dbReference>
<dbReference type="Proteomes" id="UP001157167">
    <property type="component" value="Unassembled WGS sequence"/>
</dbReference>
<dbReference type="CDD" id="cd01012">
    <property type="entry name" value="YcaC_related"/>
    <property type="match status" value="1"/>
</dbReference>
<dbReference type="SUPFAM" id="SSF52499">
    <property type="entry name" value="Isochorismatase-like hydrolases"/>
    <property type="match status" value="1"/>
</dbReference>
<dbReference type="PANTHER" id="PTHR14119">
    <property type="entry name" value="HYDROLASE"/>
    <property type="match status" value="1"/>
</dbReference>
<organism evidence="2 3">
    <name type="scientific">Zoogloea oryzae</name>
    <dbReference type="NCBI Taxonomy" id="310767"/>
    <lineage>
        <taxon>Bacteria</taxon>
        <taxon>Pseudomonadati</taxon>
        <taxon>Pseudomonadota</taxon>
        <taxon>Betaproteobacteria</taxon>
        <taxon>Rhodocyclales</taxon>
        <taxon>Zoogloeaceae</taxon>
        <taxon>Zoogloea</taxon>
    </lineage>
</organism>
<comment type="caution">
    <text evidence="2">The sequence shown here is derived from an EMBL/GenBank/DDBJ whole genome shotgun (WGS) entry which is preliminary data.</text>
</comment>
<reference evidence="3" key="1">
    <citation type="journal article" date="2019" name="Int. J. Syst. Evol. Microbiol.">
        <title>The Global Catalogue of Microorganisms (GCM) 10K type strain sequencing project: providing services to taxonomists for standard genome sequencing and annotation.</title>
        <authorList>
            <consortium name="The Broad Institute Genomics Platform"/>
            <consortium name="The Broad Institute Genome Sequencing Center for Infectious Disease"/>
            <person name="Wu L."/>
            <person name="Ma J."/>
        </authorList>
    </citation>
    <scope>NUCLEOTIDE SEQUENCE [LARGE SCALE GENOMIC DNA]</scope>
    <source>
        <strain evidence="3">NBRC 102407</strain>
    </source>
</reference>
<gene>
    <name evidence="2" type="ORF">GCM10007933_04180</name>
</gene>
<sequence length="182" mass="19983">MLMDRHKSSLLIVDVQARLLPEIADGEALLRNCVWLAGVARRVGVPVVVSEQYPEGLGRTADPLLAAVGDAPVVTKTHFSCVADGCLDGTAVDSRRQVVVVGTEAHVCVLQTVLELRWQGKEVFVVADAVGSRKPADREAALARMRSHGIEVVTREMVAFEWLHESATDLFREVNRDFIRDN</sequence>
<dbReference type="Gene3D" id="3.40.50.850">
    <property type="entry name" value="Isochorismatase-like"/>
    <property type="match status" value="1"/>
</dbReference>
<keyword evidence="2" id="KW-0378">Hydrolase</keyword>
<dbReference type="PANTHER" id="PTHR14119:SF3">
    <property type="entry name" value="ISOCHORISMATASE DOMAIN-CONTAINING PROTEIN 2"/>
    <property type="match status" value="1"/>
</dbReference>
<evidence type="ECO:0000313" key="2">
    <source>
        <dbReference type="EMBL" id="GLT20966.1"/>
    </source>
</evidence>
<dbReference type="Pfam" id="PF00857">
    <property type="entry name" value="Isochorismatase"/>
    <property type="match status" value="1"/>
</dbReference>
<proteinExistence type="predicted"/>
<dbReference type="EMBL" id="BSPX01000003">
    <property type="protein sequence ID" value="GLT20966.1"/>
    <property type="molecule type" value="Genomic_DNA"/>
</dbReference>